<name>A0A2C9KSS0_BIOGL</name>
<feature type="compositionally biased region" description="Low complexity" evidence="1">
    <location>
        <begin position="32"/>
        <end position="43"/>
    </location>
</feature>
<proteinExistence type="predicted"/>
<feature type="region of interest" description="Disordered" evidence="1">
    <location>
        <begin position="1"/>
        <end position="55"/>
    </location>
</feature>
<dbReference type="KEGG" id="bgt:106064694"/>
<dbReference type="VEuPathDB" id="VectorBase:BGLB023122"/>
<gene>
    <name evidence="2" type="primary">106064694</name>
</gene>
<dbReference type="AlphaFoldDB" id="A0A2C9KSS0"/>
<reference evidence="2" key="1">
    <citation type="submission" date="2020-05" db="UniProtKB">
        <authorList>
            <consortium name="EnsemblMetazoa"/>
        </authorList>
    </citation>
    <scope>IDENTIFICATION</scope>
    <source>
        <strain evidence="2">BB02</strain>
    </source>
</reference>
<accession>A0A2C9KSS0</accession>
<organism evidence="2 3">
    <name type="scientific">Biomphalaria glabrata</name>
    <name type="common">Bloodfluke planorb</name>
    <name type="synonym">Freshwater snail</name>
    <dbReference type="NCBI Taxonomy" id="6526"/>
    <lineage>
        <taxon>Eukaryota</taxon>
        <taxon>Metazoa</taxon>
        <taxon>Spiralia</taxon>
        <taxon>Lophotrochozoa</taxon>
        <taxon>Mollusca</taxon>
        <taxon>Gastropoda</taxon>
        <taxon>Heterobranchia</taxon>
        <taxon>Euthyneura</taxon>
        <taxon>Panpulmonata</taxon>
        <taxon>Hygrophila</taxon>
        <taxon>Lymnaeoidea</taxon>
        <taxon>Planorbidae</taxon>
        <taxon>Biomphalaria</taxon>
    </lineage>
</organism>
<dbReference type="Proteomes" id="UP000076420">
    <property type="component" value="Unassembled WGS sequence"/>
</dbReference>
<feature type="compositionally biased region" description="Basic residues" evidence="1">
    <location>
        <begin position="1"/>
        <end position="12"/>
    </location>
</feature>
<evidence type="ECO:0000256" key="1">
    <source>
        <dbReference type="SAM" id="MobiDB-lite"/>
    </source>
</evidence>
<sequence length="128" mass="14433">KQKAGATKKPKKIQPIPDETAQFGFTQPRELSTSTTVTTPPIVRGGLPTLPGIQPSAKRKGLELYFRSRMSLQRRMKKCLPSLIDRPIPLQTRRVIKNFDGWDIGMKVQQHTLNHLPAVVETIPQLIK</sequence>
<dbReference type="VEuPathDB" id="VectorBase:BGLAX_038638"/>
<evidence type="ECO:0000313" key="2">
    <source>
        <dbReference type="EnsemblMetazoa" id="BGLB023122-PA"/>
    </source>
</evidence>
<dbReference type="EnsemblMetazoa" id="BGLB023122-RA">
    <property type="protein sequence ID" value="BGLB023122-PA"/>
    <property type="gene ID" value="BGLB023122"/>
</dbReference>
<protein>
    <submittedName>
        <fullName evidence="2">Uncharacterized protein</fullName>
    </submittedName>
</protein>
<evidence type="ECO:0000313" key="3">
    <source>
        <dbReference type="Proteomes" id="UP000076420"/>
    </source>
</evidence>